<gene>
    <name evidence="3" type="ORF">ABJI51_08320</name>
</gene>
<evidence type="ECO:0000313" key="4">
    <source>
        <dbReference type="Proteomes" id="UP001440984"/>
    </source>
</evidence>
<comment type="caution">
    <text evidence="3">The sequence shown here is derived from an EMBL/GenBank/DDBJ whole genome shotgun (WGS) entry which is preliminary data.</text>
</comment>
<keyword evidence="2" id="KW-1133">Transmembrane helix</keyword>
<protein>
    <submittedName>
        <fullName evidence="3">Uncharacterized protein</fullName>
    </submittedName>
</protein>
<evidence type="ECO:0000256" key="1">
    <source>
        <dbReference type="SAM" id="MobiDB-lite"/>
    </source>
</evidence>
<keyword evidence="4" id="KW-1185">Reference proteome</keyword>
<sequence length="144" mass="15423">MTEKTGSKRPRAARIAWLLGLGIPLVAAIVLWITFGTPDLNDRAFKNAADAADVQAHGAVGRLASAARESAPTDDEIKQATRRSIGQVHEIRRPDSGIVVIASFHVATSGAFGTISVDPCYEYDITLPVRNESSIKLQELPSCP</sequence>
<organism evidence="3 4">
    <name type="scientific">Amycolatopsis melonis</name>
    <dbReference type="NCBI Taxonomy" id="3156488"/>
    <lineage>
        <taxon>Bacteria</taxon>
        <taxon>Bacillati</taxon>
        <taxon>Actinomycetota</taxon>
        <taxon>Actinomycetes</taxon>
        <taxon>Pseudonocardiales</taxon>
        <taxon>Pseudonocardiaceae</taxon>
        <taxon>Amycolatopsis</taxon>
    </lineage>
</organism>
<proteinExistence type="predicted"/>
<keyword evidence="2" id="KW-0812">Transmembrane</keyword>
<feature type="transmembrane region" description="Helical" evidence="2">
    <location>
        <begin position="12"/>
        <end position="35"/>
    </location>
</feature>
<keyword evidence="2" id="KW-0472">Membrane</keyword>
<accession>A0ABV0LCH8</accession>
<dbReference type="EMBL" id="JBDZYD010000003">
    <property type="protein sequence ID" value="MEQ0559072.1"/>
    <property type="molecule type" value="Genomic_DNA"/>
</dbReference>
<dbReference type="Proteomes" id="UP001440984">
    <property type="component" value="Unassembled WGS sequence"/>
</dbReference>
<dbReference type="RefSeq" id="WP_348948884.1">
    <property type="nucleotide sequence ID" value="NZ_JBDZYD010000003.1"/>
</dbReference>
<evidence type="ECO:0000256" key="2">
    <source>
        <dbReference type="SAM" id="Phobius"/>
    </source>
</evidence>
<reference evidence="3 4" key="1">
    <citation type="submission" date="2024-05" db="EMBL/GenBank/DDBJ databases">
        <authorList>
            <person name="Zhao H."/>
            <person name="Xu Y."/>
            <person name="Lin S."/>
            <person name="Spain J.C."/>
            <person name="Zhou N.-Y."/>
        </authorList>
    </citation>
    <scope>NUCLEOTIDE SEQUENCE [LARGE SCALE GENOMIC DNA]</scope>
    <source>
        <strain evidence="3 4">NEAU-NG30</strain>
    </source>
</reference>
<evidence type="ECO:0000313" key="3">
    <source>
        <dbReference type="EMBL" id="MEQ0559072.1"/>
    </source>
</evidence>
<name>A0ABV0LCH8_9PSEU</name>
<feature type="region of interest" description="Disordered" evidence="1">
    <location>
        <begin position="65"/>
        <end position="86"/>
    </location>
</feature>